<proteinExistence type="inferred from homology"/>
<evidence type="ECO:0000256" key="3">
    <source>
        <dbReference type="ARBA" id="ARBA00022842"/>
    </source>
</evidence>
<keyword evidence="3 5" id="KW-0460">Magnesium</keyword>
<gene>
    <name evidence="7" type="ORF">ACFSKU_11570</name>
</gene>
<dbReference type="PANTHER" id="PTHR48080:SF3">
    <property type="entry name" value="ENOLASE SUPERFAMILY MEMBER DDB_G0284701"/>
    <property type="match status" value="1"/>
</dbReference>
<evidence type="ECO:0000256" key="4">
    <source>
        <dbReference type="ARBA" id="ARBA00023235"/>
    </source>
</evidence>
<dbReference type="Gene3D" id="3.30.390.10">
    <property type="entry name" value="Enolase-like, N-terminal domain"/>
    <property type="match status" value="1"/>
</dbReference>
<dbReference type="InterPro" id="IPR034593">
    <property type="entry name" value="DgoD-like"/>
</dbReference>
<dbReference type="Pfam" id="PF13378">
    <property type="entry name" value="MR_MLE_C"/>
    <property type="match status" value="1"/>
</dbReference>
<evidence type="ECO:0000313" key="7">
    <source>
        <dbReference type="EMBL" id="MFD2067523.1"/>
    </source>
</evidence>
<evidence type="ECO:0000259" key="6">
    <source>
        <dbReference type="SMART" id="SM00922"/>
    </source>
</evidence>
<keyword evidence="4 5" id="KW-0413">Isomerase</keyword>
<dbReference type="InterPro" id="IPR013342">
    <property type="entry name" value="Mandelate_racemase_C"/>
</dbReference>
<evidence type="ECO:0000313" key="8">
    <source>
        <dbReference type="Proteomes" id="UP001597369"/>
    </source>
</evidence>
<dbReference type="Pfam" id="PF02746">
    <property type="entry name" value="MR_MLE_N"/>
    <property type="match status" value="1"/>
</dbReference>
<dbReference type="SFLD" id="SFLDS00001">
    <property type="entry name" value="Enolase"/>
    <property type="match status" value="1"/>
</dbReference>
<comment type="caution">
    <text evidence="7">The sequence shown here is derived from an EMBL/GenBank/DDBJ whole genome shotgun (WGS) entry which is preliminary data.</text>
</comment>
<evidence type="ECO:0000256" key="5">
    <source>
        <dbReference type="RuleBase" id="RU366006"/>
    </source>
</evidence>
<feature type="domain" description="Mandelate racemase/muconate lactonizing enzyme C-terminal" evidence="6">
    <location>
        <begin position="136"/>
        <end position="225"/>
    </location>
</feature>
<dbReference type="Gene3D" id="3.20.20.120">
    <property type="entry name" value="Enolase-like C-terminal domain"/>
    <property type="match status" value="1"/>
</dbReference>
<dbReference type="EMBL" id="JBHUHV010000037">
    <property type="protein sequence ID" value="MFD2067523.1"/>
    <property type="molecule type" value="Genomic_DNA"/>
</dbReference>
<reference evidence="8" key="1">
    <citation type="journal article" date="2019" name="Int. J. Syst. Evol. Microbiol.">
        <title>The Global Catalogue of Microorganisms (GCM) 10K type strain sequencing project: providing services to taxonomists for standard genome sequencing and annotation.</title>
        <authorList>
            <consortium name="The Broad Institute Genomics Platform"/>
            <consortium name="The Broad Institute Genome Sequencing Center for Infectious Disease"/>
            <person name="Wu L."/>
            <person name="Ma J."/>
        </authorList>
    </citation>
    <scope>NUCLEOTIDE SEQUENCE [LARGE SCALE GENOMIC DNA]</scope>
    <source>
        <strain evidence="8">JCM 16545</strain>
    </source>
</reference>
<dbReference type="CDD" id="cd03319">
    <property type="entry name" value="L-Ala-DL-Glu_epimerase"/>
    <property type="match status" value="1"/>
</dbReference>
<keyword evidence="2 5" id="KW-0479">Metal-binding</keyword>
<dbReference type="InterPro" id="IPR029065">
    <property type="entry name" value="Enolase_C-like"/>
</dbReference>
<comment type="cofactor">
    <cofactor evidence="5">
        <name>Mg(2+)</name>
        <dbReference type="ChEBI" id="CHEBI:18420"/>
    </cofactor>
    <text evidence="5">Binds 1 Mg(2+) ion per subunit.</text>
</comment>
<protein>
    <recommendedName>
        <fullName evidence="5">Dipeptide epimerase</fullName>
        <ecNumber evidence="5">5.1.1.-</ecNumber>
    </recommendedName>
</protein>
<dbReference type="SUPFAM" id="SSF54826">
    <property type="entry name" value="Enolase N-terminal domain-like"/>
    <property type="match status" value="1"/>
</dbReference>
<dbReference type="SMART" id="SM00922">
    <property type="entry name" value="MR_MLE"/>
    <property type="match status" value="1"/>
</dbReference>
<name>A0ABW4WXU2_9BACT</name>
<evidence type="ECO:0000256" key="2">
    <source>
        <dbReference type="ARBA" id="ARBA00022723"/>
    </source>
</evidence>
<sequence>MKLTICSFNLPLKHTFTISYDSRDVQETLIVELEQNGYKGYGEATSNPYYRFTIESMTNALESIREQIESTDLTSPEQFWSKMQPLLPNNPFALCALDMAANDLFGKMNGKPLYQLWGLKTDKMPLTDYTIGIDTIENMVKKLKECPWPLYKIKLGTPEDVAIVQELRKHTDAVFRVDANCAWGVAETIENSKQLKPLGVEFIEQPMAADNMEGMKEVYQHSALPLIADESCITEADVAKCHHHFHGVNVKLVKCGGLTPARRMIAEAKELGMKVMVGCMTESTVGISAIAQLLPMLDYVDMDGPLLISKDIATGITIDFGKVNYSTTVNGTGATLIASC</sequence>
<comment type="similarity">
    <text evidence="1 5">Belongs to the mandelate racemase/muconate lactonizing enzyme family.</text>
</comment>
<dbReference type="Proteomes" id="UP001597369">
    <property type="component" value="Unassembled WGS sequence"/>
</dbReference>
<dbReference type="InterPro" id="IPR013341">
    <property type="entry name" value="Mandelate_racemase_N_dom"/>
</dbReference>
<keyword evidence="8" id="KW-1185">Reference proteome</keyword>
<evidence type="ECO:0000256" key="1">
    <source>
        <dbReference type="ARBA" id="ARBA00008031"/>
    </source>
</evidence>
<accession>A0ABW4WXU2</accession>
<dbReference type="InterPro" id="IPR029017">
    <property type="entry name" value="Enolase-like_N"/>
</dbReference>
<dbReference type="PANTHER" id="PTHR48080">
    <property type="entry name" value="D-GALACTONATE DEHYDRATASE-RELATED"/>
    <property type="match status" value="1"/>
</dbReference>
<dbReference type="SFLD" id="SFLDG00180">
    <property type="entry name" value="muconate_cycloisomerase"/>
    <property type="match status" value="1"/>
</dbReference>
<dbReference type="EC" id="5.1.1.-" evidence="5"/>
<organism evidence="7 8">
    <name type="scientific">Pontibacter silvestris</name>
    <dbReference type="NCBI Taxonomy" id="2305183"/>
    <lineage>
        <taxon>Bacteria</taxon>
        <taxon>Pseudomonadati</taxon>
        <taxon>Bacteroidota</taxon>
        <taxon>Cytophagia</taxon>
        <taxon>Cytophagales</taxon>
        <taxon>Hymenobacteraceae</taxon>
        <taxon>Pontibacter</taxon>
    </lineage>
</organism>
<dbReference type="SUPFAM" id="SSF51604">
    <property type="entry name" value="Enolase C-terminal domain-like"/>
    <property type="match status" value="1"/>
</dbReference>
<dbReference type="RefSeq" id="WP_229958181.1">
    <property type="nucleotide sequence ID" value="NZ_JAJJWI010000002.1"/>
</dbReference>
<dbReference type="InterPro" id="IPR036849">
    <property type="entry name" value="Enolase-like_C_sf"/>
</dbReference>
<dbReference type="InterPro" id="IPR034603">
    <property type="entry name" value="Dipeptide_epimerase"/>
</dbReference>